<evidence type="ECO:0000313" key="8">
    <source>
        <dbReference type="EMBL" id="REE04735.1"/>
    </source>
</evidence>
<dbReference type="PROSITE" id="PS00814">
    <property type="entry name" value="ADX"/>
    <property type="match status" value="1"/>
</dbReference>
<evidence type="ECO:0000259" key="7">
    <source>
        <dbReference type="PROSITE" id="PS51085"/>
    </source>
</evidence>
<protein>
    <submittedName>
        <fullName evidence="8">2Fe-2S ferredoxin</fullName>
    </submittedName>
</protein>
<evidence type="ECO:0000256" key="4">
    <source>
        <dbReference type="ARBA" id="ARBA00023004"/>
    </source>
</evidence>
<dbReference type="InterPro" id="IPR036010">
    <property type="entry name" value="2Fe-2S_ferredoxin-like_sf"/>
</dbReference>
<dbReference type="Gene3D" id="3.10.20.30">
    <property type="match status" value="1"/>
</dbReference>
<feature type="domain" description="2Fe-2S ferredoxin-type" evidence="7">
    <location>
        <begin position="2"/>
        <end position="108"/>
    </location>
</feature>
<dbReference type="PANTHER" id="PTHR23426:SF65">
    <property type="entry name" value="FERREDOXIN-2, MITOCHONDRIAL"/>
    <property type="match status" value="1"/>
</dbReference>
<organism evidence="8 9">
    <name type="scientific">Citricoccus muralis</name>
    <dbReference type="NCBI Taxonomy" id="169134"/>
    <lineage>
        <taxon>Bacteria</taxon>
        <taxon>Bacillati</taxon>
        <taxon>Actinomycetota</taxon>
        <taxon>Actinomycetes</taxon>
        <taxon>Micrococcales</taxon>
        <taxon>Micrococcaceae</taxon>
        <taxon>Citricoccus</taxon>
    </lineage>
</organism>
<keyword evidence="3" id="KW-0479">Metal-binding</keyword>
<dbReference type="InterPro" id="IPR018298">
    <property type="entry name" value="Adrenodoxin_Fe-S_BS"/>
</dbReference>
<dbReference type="GO" id="GO:0009055">
    <property type="term" value="F:electron transfer activity"/>
    <property type="evidence" value="ECO:0007669"/>
    <property type="project" value="TreeGrafter"/>
</dbReference>
<accession>A0A3D9LES1</accession>
<evidence type="ECO:0000313" key="9">
    <source>
        <dbReference type="Proteomes" id="UP000256727"/>
    </source>
</evidence>
<keyword evidence="2" id="KW-0001">2Fe-2S</keyword>
<dbReference type="GO" id="GO:0140647">
    <property type="term" value="P:P450-containing electron transport chain"/>
    <property type="evidence" value="ECO:0007669"/>
    <property type="project" value="InterPro"/>
</dbReference>
<dbReference type="PANTHER" id="PTHR23426">
    <property type="entry name" value="FERREDOXIN/ADRENODOXIN"/>
    <property type="match status" value="1"/>
</dbReference>
<dbReference type="RefSeq" id="WP_115932611.1">
    <property type="nucleotide sequence ID" value="NZ_QREH01000001.1"/>
</dbReference>
<dbReference type="InterPro" id="IPR012675">
    <property type="entry name" value="Beta-grasp_dom_sf"/>
</dbReference>
<evidence type="ECO:0000256" key="5">
    <source>
        <dbReference type="ARBA" id="ARBA00023014"/>
    </source>
</evidence>
<comment type="cofactor">
    <cofactor evidence="6">
        <name>[2Fe-2S] cluster</name>
        <dbReference type="ChEBI" id="CHEBI:190135"/>
    </cofactor>
</comment>
<comment type="caution">
    <text evidence="8">The sequence shown here is derived from an EMBL/GenBank/DDBJ whole genome shotgun (WGS) entry which is preliminary data.</text>
</comment>
<gene>
    <name evidence="8" type="ORF">C8E99_2585</name>
</gene>
<dbReference type="Proteomes" id="UP000256727">
    <property type="component" value="Unassembled WGS sequence"/>
</dbReference>
<evidence type="ECO:0000256" key="2">
    <source>
        <dbReference type="ARBA" id="ARBA00022714"/>
    </source>
</evidence>
<keyword evidence="5" id="KW-0411">Iron-sulfur</keyword>
<dbReference type="EMBL" id="QREH01000001">
    <property type="protein sequence ID" value="REE04735.1"/>
    <property type="molecule type" value="Genomic_DNA"/>
</dbReference>
<dbReference type="InterPro" id="IPR001041">
    <property type="entry name" value="2Fe-2S_ferredoxin-type"/>
</dbReference>
<evidence type="ECO:0000256" key="1">
    <source>
        <dbReference type="ARBA" id="ARBA00010914"/>
    </source>
</evidence>
<dbReference type="SUPFAM" id="SSF54292">
    <property type="entry name" value="2Fe-2S ferredoxin-like"/>
    <property type="match status" value="1"/>
</dbReference>
<dbReference type="GO" id="GO:0046872">
    <property type="term" value="F:metal ion binding"/>
    <property type="evidence" value="ECO:0007669"/>
    <property type="project" value="UniProtKB-KW"/>
</dbReference>
<dbReference type="PROSITE" id="PS51085">
    <property type="entry name" value="2FE2S_FER_2"/>
    <property type="match status" value="1"/>
</dbReference>
<keyword evidence="9" id="KW-1185">Reference proteome</keyword>
<dbReference type="Pfam" id="PF00111">
    <property type="entry name" value="Fer2"/>
    <property type="match status" value="1"/>
</dbReference>
<proteinExistence type="inferred from homology"/>
<name>A0A3D9LES1_9MICC</name>
<keyword evidence="4" id="KW-0408">Iron</keyword>
<dbReference type="OrthoDB" id="9799640at2"/>
<evidence type="ECO:0000256" key="6">
    <source>
        <dbReference type="ARBA" id="ARBA00034078"/>
    </source>
</evidence>
<dbReference type="AlphaFoldDB" id="A0A3D9LES1"/>
<comment type="similarity">
    <text evidence="1">Belongs to the adrenodoxin/putidaredoxin family.</text>
</comment>
<reference evidence="8 9" key="1">
    <citation type="submission" date="2018-07" db="EMBL/GenBank/DDBJ databases">
        <title>Sequencing the genomes of 1000 actinobacteria strains.</title>
        <authorList>
            <person name="Klenk H.-P."/>
        </authorList>
    </citation>
    <scope>NUCLEOTIDE SEQUENCE [LARGE SCALE GENOMIC DNA]</scope>
    <source>
        <strain evidence="8 9">DSM 14442</strain>
    </source>
</reference>
<dbReference type="GO" id="GO:0051537">
    <property type="term" value="F:2 iron, 2 sulfur cluster binding"/>
    <property type="evidence" value="ECO:0007669"/>
    <property type="project" value="UniProtKB-KW"/>
</dbReference>
<dbReference type="CDD" id="cd00207">
    <property type="entry name" value="fer2"/>
    <property type="match status" value="1"/>
</dbReference>
<sequence>MPTITYHQPGGDTQVIELEKPDRIMQAALKNSVPGIVGECGGQAMCATCHVYVREEYLDALPEIGDDEEEMLEVTASERDERRSRLGCQIEVGGSGLEAIEVDVPEEQV</sequence>
<evidence type="ECO:0000256" key="3">
    <source>
        <dbReference type="ARBA" id="ARBA00022723"/>
    </source>
</evidence>
<dbReference type="InterPro" id="IPR001055">
    <property type="entry name" value="Adrenodoxin-like"/>
</dbReference>